<dbReference type="Proteomes" id="UP001467690">
    <property type="component" value="Unassembled WGS sequence"/>
</dbReference>
<dbReference type="EMBL" id="JBELOE010000110">
    <property type="protein sequence ID" value="MER2491340.1"/>
    <property type="molecule type" value="Genomic_DNA"/>
</dbReference>
<dbReference type="RefSeq" id="WP_350401008.1">
    <property type="nucleotide sequence ID" value="NZ_JBELOE010000110.1"/>
</dbReference>
<dbReference type="SUPFAM" id="SSF53474">
    <property type="entry name" value="alpha/beta-Hydrolases"/>
    <property type="match status" value="1"/>
</dbReference>
<evidence type="ECO:0000313" key="2">
    <source>
        <dbReference type="Proteomes" id="UP001467690"/>
    </source>
</evidence>
<sequence>MSILRLEVSNPKFTPDNTQIVTIHSSHLNRRHDVSYYNTHARGNDLPIIVLLHGVYGNHWVWLNLGGVDLAYKKVKAEFGIQDFILVMPSDGGLFDGSGYLPTHNHGDYESWIVDDVIEASIQTLEQVTEQSRVYISGLSMGGYGALRLGAKYPDKFSAISAHSSITELADLKYFVDTDLTAYQCTNNDESNLLYWMEKHQTKLPPLRLDCGLDDELYQSNLKLIDKMNAAKISHQFEVFEGGHSWEYWHVHVQKTFRFFNEIESRY</sequence>
<keyword evidence="2" id="KW-1185">Reference proteome</keyword>
<accession>A0ABV1REN9</accession>
<organism evidence="1 2">
    <name type="scientific">Catenovulum sediminis</name>
    <dbReference type="NCBI Taxonomy" id="1740262"/>
    <lineage>
        <taxon>Bacteria</taxon>
        <taxon>Pseudomonadati</taxon>
        <taxon>Pseudomonadota</taxon>
        <taxon>Gammaproteobacteria</taxon>
        <taxon>Alteromonadales</taxon>
        <taxon>Alteromonadaceae</taxon>
        <taxon>Catenovulum</taxon>
    </lineage>
</organism>
<reference evidence="1 2" key="1">
    <citation type="submission" date="2024-06" db="EMBL/GenBank/DDBJ databases">
        <authorList>
            <person name="Chen R.Y."/>
        </authorList>
    </citation>
    <scope>NUCLEOTIDE SEQUENCE [LARGE SCALE GENOMIC DNA]</scope>
    <source>
        <strain evidence="1 2">D2</strain>
    </source>
</reference>
<comment type="caution">
    <text evidence="1">The sequence shown here is derived from an EMBL/GenBank/DDBJ whole genome shotgun (WGS) entry which is preliminary data.</text>
</comment>
<dbReference type="GO" id="GO:0016787">
    <property type="term" value="F:hydrolase activity"/>
    <property type="evidence" value="ECO:0007669"/>
    <property type="project" value="UniProtKB-KW"/>
</dbReference>
<dbReference type="InterPro" id="IPR029058">
    <property type="entry name" value="AB_hydrolase_fold"/>
</dbReference>
<dbReference type="PANTHER" id="PTHR48098">
    <property type="entry name" value="ENTEROCHELIN ESTERASE-RELATED"/>
    <property type="match status" value="1"/>
</dbReference>
<dbReference type="Pfam" id="PF00756">
    <property type="entry name" value="Esterase"/>
    <property type="match status" value="1"/>
</dbReference>
<name>A0ABV1REN9_9ALTE</name>
<keyword evidence="1" id="KW-0378">Hydrolase</keyword>
<dbReference type="InterPro" id="IPR050583">
    <property type="entry name" value="Mycobacterial_A85_antigen"/>
</dbReference>
<protein>
    <submittedName>
        <fullName evidence="1">Alpha/beta fold hydrolase</fullName>
    </submittedName>
</protein>
<proteinExistence type="predicted"/>
<evidence type="ECO:0000313" key="1">
    <source>
        <dbReference type="EMBL" id="MER2491340.1"/>
    </source>
</evidence>
<dbReference type="InterPro" id="IPR000801">
    <property type="entry name" value="Esterase-like"/>
</dbReference>
<gene>
    <name evidence="1" type="ORF">ABS311_05530</name>
</gene>
<dbReference type="PANTHER" id="PTHR48098:SF1">
    <property type="entry name" value="DIACYLGLYCEROL ACYLTRANSFERASE_MYCOLYLTRANSFERASE AG85A"/>
    <property type="match status" value="1"/>
</dbReference>
<dbReference type="Gene3D" id="3.40.50.1820">
    <property type="entry name" value="alpha/beta hydrolase"/>
    <property type="match status" value="1"/>
</dbReference>